<dbReference type="Pfam" id="PF12625">
    <property type="entry name" value="Arabinose_bd"/>
    <property type="match status" value="1"/>
</dbReference>
<sequence length="354" mass="39847">MIETEWIIMSKPLRPPAPSRMPISTVRELLRHVGRVGGSPHAIVERSGLPYRLEALLDPASQATLSREAAAWLYAECAWALDAHACRQEERLPITKKEVDLLCYCVITCATLQEVVARTTAFADMLIPRLGRLSLQIEGDTATFHMTSIRKKRNISAFVSDLTGLSMLHRLFGWLIGEDIDLLDVQVCYRPYLSEEVTAWLMPHTITYRAPDNLLRFPARYLQNPVVRSYAELAHLLERFPFDVEEPCSMHTPISERIRVVFGGALARQTPLPDGTVLAAQFGISPATLKRRLADEGTTLTRLKEITRRDLALRLLKDETLSATDIAGRLGFSDATAFRRAFKQWTGKSPMHGR</sequence>
<accession>A0A6S6XS45</accession>
<dbReference type="GO" id="GO:0003700">
    <property type="term" value="F:DNA-binding transcription factor activity"/>
    <property type="evidence" value="ECO:0007669"/>
    <property type="project" value="InterPro"/>
</dbReference>
<dbReference type="KEGG" id="doe:DENOEST_0380"/>
<keyword evidence="3" id="KW-0804">Transcription</keyword>
<dbReference type="GO" id="GO:0000976">
    <property type="term" value="F:transcription cis-regulatory region binding"/>
    <property type="evidence" value="ECO:0007669"/>
    <property type="project" value="TreeGrafter"/>
</dbReference>
<dbReference type="OrthoDB" id="5737354at2"/>
<protein>
    <submittedName>
        <fullName evidence="4">Putative AraC family transcriptional regulator</fullName>
    </submittedName>
</protein>
<dbReference type="InterPro" id="IPR032687">
    <property type="entry name" value="AraC-type_N"/>
</dbReference>
<dbReference type="SUPFAM" id="SSF46689">
    <property type="entry name" value="Homeodomain-like"/>
    <property type="match status" value="1"/>
</dbReference>
<evidence type="ECO:0000313" key="5">
    <source>
        <dbReference type="Proteomes" id="UP000515733"/>
    </source>
</evidence>
<evidence type="ECO:0000256" key="1">
    <source>
        <dbReference type="ARBA" id="ARBA00023015"/>
    </source>
</evidence>
<dbReference type="Proteomes" id="UP000515733">
    <property type="component" value="Chromosome"/>
</dbReference>
<evidence type="ECO:0000313" key="4">
    <source>
        <dbReference type="EMBL" id="CAB1367545.1"/>
    </source>
</evidence>
<name>A0A6S6XS45_9PROT</name>
<evidence type="ECO:0000256" key="2">
    <source>
        <dbReference type="ARBA" id="ARBA00023125"/>
    </source>
</evidence>
<dbReference type="SMART" id="SM00342">
    <property type="entry name" value="HTH_ARAC"/>
    <property type="match status" value="1"/>
</dbReference>
<keyword evidence="2" id="KW-0238">DNA-binding</keyword>
<evidence type="ECO:0000256" key="3">
    <source>
        <dbReference type="ARBA" id="ARBA00023163"/>
    </source>
</evidence>
<keyword evidence="1" id="KW-0805">Transcription regulation</keyword>
<reference evidence="4 5" key="1">
    <citation type="submission" date="2020-03" db="EMBL/GenBank/DDBJ databases">
        <authorList>
            <consortium name="Genoscope - CEA"/>
            <person name="William W."/>
        </authorList>
    </citation>
    <scope>NUCLEOTIDE SEQUENCE [LARGE SCALE GENOMIC DNA]</scope>
    <source>
        <strain evidence="5">DSM 16959</strain>
    </source>
</reference>
<dbReference type="InterPro" id="IPR018060">
    <property type="entry name" value="HTH_AraC"/>
</dbReference>
<organism evidence="4 5">
    <name type="scientific">Denitratisoma oestradiolicum</name>
    <dbReference type="NCBI Taxonomy" id="311182"/>
    <lineage>
        <taxon>Bacteria</taxon>
        <taxon>Pseudomonadati</taxon>
        <taxon>Pseudomonadota</taxon>
        <taxon>Betaproteobacteria</taxon>
        <taxon>Nitrosomonadales</taxon>
        <taxon>Sterolibacteriaceae</taxon>
        <taxon>Denitratisoma</taxon>
    </lineage>
</organism>
<dbReference type="PANTHER" id="PTHR47894">
    <property type="entry name" value="HTH-TYPE TRANSCRIPTIONAL REGULATOR GADX"/>
    <property type="match status" value="1"/>
</dbReference>
<dbReference type="EMBL" id="LR778301">
    <property type="protein sequence ID" value="CAB1367545.1"/>
    <property type="molecule type" value="Genomic_DNA"/>
</dbReference>
<dbReference type="Pfam" id="PF12833">
    <property type="entry name" value="HTH_18"/>
    <property type="match status" value="1"/>
</dbReference>
<dbReference type="AlphaFoldDB" id="A0A6S6XS45"/>
<dbReference type="Gene3D" id="1.10.10.60">
    <property type="entry name" value="Homeodomain-like"/>
    <property type="match status" value="1"/>
</dbReference>
<dbReference type="PROSITE" id="PS01124">
    <property type="entry name" value="HTH_ARAC_FAMILY_2"/>
    <property type="match status" value="1"/>
</dbReference>
<dbReference type="InterPro" id="IPR009057">
    <property type="entry name" value="Homeodomain-like_sf"/>
</dbReference>
<proteinExistence type="predicted"/>
<dbReference type="PANTHER" id="PTHR47894:SF1">
    <property type="entry name" value="HTH-TYPE TRANSCRIPTIONAL REGULATOR VQSM"/>
    <property type="match status" value="1"/>
</dbReference>
<keyword evidence="5" id="KW-1185">Reference proteome</keyword>
<dbReference type="GO" id="GO:0005829">
    <property type="term" value="C:cytosol"/>
    <property type="evidence" value="ECO:0007669"/>
    <property type="project" value="TreeGrafter"/>
</dbReference>
<gene>
    <name evidence="4" type="ORF">DENOEST_0380</name>
</gene>